<dbReference type="OrthoDB" id="9810660at2"/>
<evidence type="ECO:0000313" key="1">
    <source>
        <dbReference type="EMBL" id="RJF83943.1"/>
    </source>
</evidence>
<evidence type="ECO:0000313" key="2">
    <source>
        <dbReference type="Proteomes" id="UP000283458"/>
    </source>
</evidence>
<comment type="caution">
    <text evidence="1">The sequence shown here is derived from an EMBL/GenBank/DDBJ whole genome shotgun (WGS) entry which is preliminary data.</text>
</comment>
<protein>
    <submittedName>
        <fullName evidence="1">Oxidoreductase</fullName>
    </submittedName>
</protein>
<dbReference type="Proteomes" id="UP000283458">
    <property type="component" value="Unassembled WGS sequence"/>
</dbReference>
<dbReference type="InterPro" id="IPR036291">
    <property type="entry name" value="NAD(P)-bd_dom_sf"/>
</dbReference>
<dbReference type="RefSeq" id="WP_119829584.1">
    <property type="nucleotide sequence ID" value="NZ_QYUL01000001.1"/>
</dbReference>
<dbReference type="EMBL" id="QYUL01000001">
    <property type="protein sequence ID" value="RJF83943.1"/>
    <property type="molecule type" value="Genomic_DNA"/>
</dbReference>
<accession>A0A418W1N2</accession>
<proteinExistence type="predicted"/>
<dbReference type="Gene3D" id="3.40.50.720">
    <property type="entry name" value="NAD(P)-binding Rossmann-like Domain"/>
    <property type="match status" value="1"/>
</dbReference>
<sequence length="126" mass="13664">MANDLFRVAVIGAGETGTPLLRQLLDAPFVQLLGVADLDADAPGMALARERGVPTTTDFMELTRLGADLDILIDVTGVPAVREALRHEMQDSGNHHTLIVHEMVVQLMLSLLAGKRVRLKHGAQDY</sequence>
<organism evidence="1 2">
    <name type="scientific">Azospirillum cavernae</name>
    <dbReference type="NCBI Taxonomy" id="2320860"/>
    <lineage>
        <taxon>Bacteria</taxon>
        <taxon>Pseudomonadati</taxon>
        <taxon>Pseudomonadota</taxon>
        <taxon>Alphaproteobacteria</taxon>
        <taxon>Rhodospirillales</taxon>
        <taxon>Azospirillaceae</taxon>
        <taxon>Azospirillum</taxon>
    </lineage>
</organism>
<gene>
    <name evidence="1" type="ORF">D3877_04795</name>
</gene>
<reference evidence="1 2" key="1">
    <citation type="submission" date="2018-09" db="EMBL/GenBank/DDBJ databases">
        <authorList>
            <person name="Zhu H."/>
        </authorList>
    </citation>
    <scope>NUCLEOTIDE SEQUENCE [LARGE SCALE GENOMIC DNA]</scope>
    <source>
        <strain evidence="1 2">K2W22B-5</strain>
    </source>
</reference>
<name>A0A418W1N2_9PROT</name>
<keyword evidence="2" id="KW-1185">Reference proteome</keyword>
<dbReference type="AlphaFoldDB" id="A0A418W1N2"/>
<dbReference type="SUPFAM" id="SSF51735">
    <property type="entry name" value="NAD(P)-binding Rossmann-fold domains"/>
    <property type="match status" value="1"/>
</dbReference>